<feature type="domain" description="Eis-like acetyltransferase" evidence="6">
    <location>
        <begin position="215"/>
        <end position="316"/>
    </location>
</feature>
<comment type="similarity">
    <text evidence="3">Belongs to the acetyltransferase Eis family.</text>
</comment>
<dbReference type="Pfam" id="PF17668">
    <property type="entry name" value="Acetyltransf_17"/>
    <property type="match status" value="1"/>
</dbReference>
<evidence type="ECO:0000256" key="3">
    <source>
        <dbReference type="HAMAP-Rule" id="MF_01812"/>
    </source>
</evidence>
<evidence type="ECO:0000259" key="6">
    <source>
        <dbReference type="Pfam" id="PF17668"/>
    </source>
</evidence>
<evidence type="ECO:0000313" key="7">
    <source>
        <dbReference type="EMBL" id="UYB37537.1"/>
    </source>
</evidence>
<evidence type="ECO:0000259" key="5">
    <source>
        <dbReference type="Pfam" id="PF13530"/>
    </source>
</evidence>
<dbReference type="HAMAP" id="MF_01812">
    <property type="entry name" value="Eis"/>
    <property type="match status" value="1"/>
</dbReference>
<dbReference type="EC" id="2.3.1.-" evidence="7"/>
<dbReference type="InterPro" id="IPR022902">
    <property type="entry name" value="NAcTrfase_Eis"/>
</dbReference>
<dbReference type="InterPro" id="IPR041380">
    <property type="entry name" value="Acetyltransf_17"/>
</dbReference>
<organism evidence="7 8">
    <name type="scientific">Arthrobacter koreensis</name>
    <dbReference type="NCBI Taxonomy" id="199136"/>
    <lineage>
        <taxon>Bacteria</taxon>
        <taxon>Bacillati</taxon>
        <taxon>Actinomycetota</taxon>
        <taxon>Actinomycetes</taxon>
        <taxon>Micrococcales</taxon>
        <taxon>Micrococcaceae</taxon>
        <taxon>Arthrobacter</taxon>
    </lineage>
</organism>
<evidence type="ECO:0000256" key="1">
    <source>
        <dbReference type="ARBA" id="ARBA00022679"/>
    </source>
</evidence>
<dbReference type="RefSeq" id="WP_263128935.1">
    <property type="nucleotide sequence ID" value="NZ_CP106856.1"/>
</dbReference>
<dbReference type="Proteomes" id="UP001063368">
    <property type="component" value="Chromosome"/>
</dbReference>
<feature type="binding site" evidence="3">
    <location>
        <begin position="118"/>
        <end position="123"/>
    </location>
    <ligand>
        <name>acetyl-CoA</name>
        <dbReference type="ChEBI" id="CHEBI:57288"/>
    </ligand>
</feature>
<accession>A0ABY6FWY2</accession>
<evidence type="ECO:0000256" key="4">
    <source>
        <dbReference type="SAM" id="MobiDB-lite"/>
    </source>
</evidence>
<keyword evidence="2 3" id="KW-0012">Acyltransferase</keyword>
<dbReference type="SUPFAM" id="SSF55718">
    <property type="entry name" value="SCP-like"/>
    <property type="match status" value="1"/>
</dbReference>
<dbReference type="PANTHER" id="PTHR37817">
    <property type="entry name" value="N-ACETYLTRANSFERASE EIS"/>
    <property type="match status" value="1"/>
</dbReference>
<keyword evidence="1 3" id="KW-0808">Transferase</keyword>
<feature type="binding site" evidence="3">
    <location>
        <begin position="110"/>
        <end position="112"/>
    </location>
    <ligand>
        <name>acetyl-CoA</name>
        <dbReference type="ChEBI" id="CHEBI:57288"/>
    </ligand>
</feature>
<protein>
    <submittedName>
        <fullName evidence="7">GNAT family N-acetyltransferase</fullName>
        <ecNumber evidence="7">2.3.1.-</ecNumber>
    </submittedName>
</protein>
<gene>
    <name evidence="7" type="ORF">N9A08_07865</name>
</gene>
<feature type="binding site" evidence="3">
    <location>
        <begin position="146"/>
        <end position="147"/>
    </location>
    <ligand>
        <name>acetyl-CoA</name>
        <dbReference type="ChEBI" id="CHEBI:57288"/>
    </ligand>
</feature>
<dbReference type="Pfam" id="PF13527">
    <property type="entry name" value="Acetyltransf_9"/>
    <property type="match status" value="1"/>
</dbReference>
<dbReference type="InterPro" id="IPR051554">
    <property type="entry name" value="Acetyltransferase_Eis"/>
</dbReference>
<dbReference type="InterPro" id="IPR025559">
    <property type="entry name" value="Eis_dom"/>
</dbReference>
<dbReference type="InterPro" id="IPR036527">
    <property type="entry name" value="SCP2_sterol-bd_dom_sf"/>
</dbReference>
<feature type="region of interest" description="Disordered" evidence="4">
    <location>
        <begin position="1"/>
        <end position="32"/>
    </location>
</feature>
<comment type="subunit">
    <text evidence="3">Homohexamer; trimer of dimers.</text>
</comment>
<proteinExistence type="inferred from homology"/>
<dbReference type="SUPFAM" id="SSF55729">
    <property type="entry name" value="Acyl-CoA N-acyltransferases (Nat)"/>
    <property type="match status" value="1"/>
</dbReference>
<feature type="domain" description="Enhanced intracellular survival protein" evidence="5">
    <location>
        <begin position="331"/>
        <end position="433"/>
    </location>
</feature>
<dbReference type="InterPro" id="IPR016181">
    <property type="entry name" value="Acyl_CoA_acyltransferase"/>
</dbReference>
<dbReference type="EMBL" id="CP106856">
    <property type="protein sequence ID" value="UYB37537.1"/>
    <property type="molecule type" value="Genomic_DNA"/>
</dbReference>
<feature type="active site" description="Proton acceptor; via carboxylate" evidence="3">
    <location>
        <position position="436"/>
    </location>
</feature>
<dbReference type="Gene3D" id="3.30.1050.10">
    <property type="entry name" value="SCP2 sterol-binding domain"/>
    <property type="match status" value="1"/>
</dbReference>
<name>A0ABY6FWY2_9MICC</name>
<evidence type="ECO:0000313" key="8">
    <source>
        <dbReference type="Proteomes" id="UP001063368"/>
    </source>
</evidence>
<feature type="active site" description="Proton donor" evidence="3">
    <location>
        <position position="151"/>
    </location>
</feature>
<reference evidence="7" key="1">
    <citation type="submission" date="2022-09" db="EMBL/GenBank/DDBJ databases">
        <authorList>
            <person name="Li D."/>
            <person name="Cheng J."/>
            <person name="Li Y."/>
        </authorList>
    </citation>
    <scope>NUCLEOTIDE SEQUENCE</scope>
    <source>
        <strain evidence="7">DL</strain>
    </source>
</reference>
<dbReference type="GO" id="GO:0016746">
    <property type="term" value="F:acyltransferase activity"/>
    <property type="evidence" value="ECO:0007669"/>
    <property type="project" value="UniProtKB-KW"/>
</dbReference>
<sequence>MSGTNTGTALRTERFSPGFTDADPKAPDEPTSNWLEAVNLGFHDARWDPKHLAPIVQAYQADGRMLTGVYDDAAPEHAWNPKAPVATYASMSHDLNAGAGLLPAHQVTSVTVRPTHRRQGILTGMITGDLRRAKKEGFAVASLYASEAVIYGRYGFGAATSEADIEVDVRGRLELRTAPSGATAVADLAGMEKLAPEIFQRHLEATRGALGRQAGYAKRAAGLWGDLPEEQKEVRAAVHYDAAGTPDGYVTYRFLPWETEPHTLKVLDLVAVDDTARLELWRYLGSIDLVEKITASAPVSDPLPWALADRRRYRITGVEDALWLRALDPAAMLLARGFESDGNLVVGVTDPLGLADGRWLLQVSSGAAVLTGLGHEEPEGIPAVEVDATAFASLYLGGVPASMLAASGGIRGSVEAVEALGRLFDVVRAPYCSTHF</sequence>
<dbReference type="Pfam" id="PF13530">
    <property type="entry name" value="SCP2_2"/>
    <property type="match status" value="1"/>
</dbReference>
<dbReference type="PANTHER" id="PTHR37817:SF1">
    <property type="entry name" value="N-ACETYLTRANSFERASE EIS"/>
    <property type="match status" value="1"/>
</dbReference>
<dbReference type="Gene3D" id="3.40.630.30">
    <property type="match status" value="2"/>
</dbReference>
<keyword evidence="8" id="KW-1185">Reference proteome</keyword>
<evidence type="ECO:0000256" key="2">
    <source>
        <dbReference type="ARBA" id="ARBA00023315"/>
    </source>
</evidence>